<dbReference type="Pfam" id="PF26237">
    <property type="entry name" value="DUF8054_C"/>
    <property type="match status" value="1"/>
</dbReference>
<organism evidence="5 6">
    <name type="scientific">Natronocalculus amylovorans</name>
    <dbReference type="NCBI Taxonomy" id="2917812"/>
    <lineage>
        <taxon>Archaea</taxon>
        <taxon>Methanobacteriati</taxon>
        <taxon>Methanobacteriota</taxon>
        <taxon>Stenosarchaea group</taxon>
        <taxon>Halobacteria</taxon>
        <taxon>Halobacteriales</taxon>
        <taxon>Haloferacaceae</taxon>
        <taxon>Natronocalculus</taxon>
    </lineage>
</organism>
<evidence type="ECO:0000256" key="1">
    <source>
        <dbReference type="SAM" id="Phobius"/>
    </source>
</evidence>
<dbReference type="InterPro" id="IPR058775">
    <property type="entry name" value="DUF8054_M"/>
</dbReference>
<feature type="transmembrane region" description="Helical" evidence="1">
    <location>
        <begin position="43"/>
        <end position="61"/>
    </location>
</feature>
<feature type="domain" description="DUF8054" evidence="4">
    <location>
        <begin position="102"/>
        <end position="207"/>
    </location>
</feature>
<keyword evidence="6" id="KW-1185">Reference proteome</keyword>
<reference evidence="5" key="2">
    <citation type="submission" date="2022-02" db="EMBL/GenBank/DDBJ databases">
        <authorList>
            <person name="Elcheninov A.G."/>
            <person name="Sorokin D.Y."/>
            <person name="Kublanov I.V."/>
        </authorList>
    </citation>
    <scope>NUCLEOTIDE SEQUENCE</scope>
    <source>
        <strain evidence="5">AArc-St2</strain>
    </source>
</reference>
<keyword evidence="1" id="KW-0812">Transmembrane</keyword>
<dbReference type="InterPro" id="IPR058674">
    <property type="entry name" value="DUF8054_N"/>
</dbReference>
<dbReference type="EMBL" id="JAKRVX010000002">
    <property type="protein sequence ID" value="MCL9816238.1"/>
    <property type="molecule type" value="Genomic_DNA"/>
</dbReference>
<keyword evidence="1" id="KW-0472">Membrane</keyword>
<feature type="domain" description="DUF8054" evidence="3">
    <location>
        <begin position="210"/>
        <end position="255"/>
    </location>
</feature>
<sequence length="261" mass="28309">MSILDTIRRPEYTGENRCNQCTIANSVILASIIVVVSRRSKRLALLSASIGAALIWFRGYFVPYTPAFAPKIAATLPFSFDHEEQTEPSDSIGGDTTPDAVLDALFEAGVLTDDGQLYLSETFERTWYDRMQSLRTKSDESVAAAAAAAAPFEAESGVYGNRLLVAGPHDLWLSRSVAIAETAAINALVESGVDRRTAAGAVRPLRMFLETCPACGGPVSETMYRNCCGGTRGVYDRPERTVLACEACDALLFEFDDKNTE</sequence>
<comment type="caution">
    <text evidence="5">The sequence shown here is derived from an EMBL/GenBank/DDBJ whole genome shotgun (WGS) entry which is preliminary data.</text>
</comment>
<evidence type="ECO:0000259" key="4">
    <source>
        <dbReference type="Pfam" id="PF26238"/>
    </source>
</evidence>
<dbReference type="Pfam" id="PF26238">
    <property type="entry name" value="DUF8054_M"/>
    <property type="match status" value="1"/>
</dbReference>
<evidence type="ECO:0000259" key="2">
    <source>
        <dbReference type="Pfam" id="PF26236"/>
    </source>
</evidence>
<feature type="domain" description="DUF8054" evidence="2">
    <location>
        <begin position="4"/>
        <end position="75"/>
    </location>
</feature>
<name>A0AAE3K7Q5_9EURY</name>
<evidence type="ECO:0000313" key="6">
    <source>
        <dbReference type="Proteomes" id="UP001203207"/>
    </source>
</evidence>
<keyword evidence="1" id="KW-1133">Transmembrane helix</keyword>
<dbReference type="Pfam" id="PF26236">
    <property type="entry name" value="DUF8054_N"/>
    <property type="match status" value="1"/>
</dbReference>
<protein>
    <submittedName>
        <fullName evidence="5">Uncharacterized protein</fullName>
    </submittedName>
</protein>
<reference evidence="5" key="1">
    <citation type="journal article" date="2022" name="Syst. Appl. Microbiol.">
        <title>Natronocalculus amylovorans gen. nov., sp. nov., and Natranaeroarchaeum aerophilus sp. nov., dominant culturable amylolytic natronoarchaea from hypersaline soda lakes in southwestern Siberia.</title>
        <authorList>
            <person name="Sorokin D.Y."/>
            <person name="Elcheninov A.G."/>
            <person name="Khizhniak T.V."/>
            <person name="Koenen M."/>
            <person name="Bale N.J."/>
            <person name="Damste J.S.S."/>
            <person name="Kublanov I.V."/>
        </authorList>
    </citation>
    <scope>NUCLEOTIDE SEQUENCE</scope>
    <source>
        <strain evidence="5">AArc-St2</strain>
    </source>
</reference>
<dbReference type="RefSeq" id="WP_174654233.1">
    <property type="nucleotide sequence ID" value="NZ_JAKRVX010000002.1"/>
</dbReference>
<proteinExistence type="predicted"/>
<dbReference type="AlphaFoldDB" id="A0AAE3K7Q5"/>
<gene>
    <name evidence="5" type="ORF">AArcSt2_04700</name>
</gene>
<accession>A0AAE3K7Q5</accession>
<evidence type="ECO:0000313" key="5">
    <source>
        <dbReference type="EMBL" id="MCL9816238.1"/>
    </source>
</evidence>
<evidence type="ECO:0000259" key="3">
    <source>
        <dbReference type="Pfam" id="PF26237"/>
    </source>
</evidence>
<dbReference type="Proteomes" id="UP001203207">
    <property type="component" value="Unassembled WGS sequence"/>
</dbReference>
<dbReference type="InterPro" id="IPR058675">
    <property type="entry name" value="DUF8054_C"/>
</dbReference>